<dbReference type="AlphaFoldDB" id="A0A068UAA2"/>
<protein>
    <recommendedName>
        <fullName evidence="4">RING-type E3 ubiquitin transferase</fullName>
        <ecNumber evidence="4">2.3.2.27</ecNumber>
    </recommendedName>
</protein>
<dbReference type="PANTHER" id="PTHR45647:SF22">
    <property type="entry name" value="U-BOX DOMAIN-CONTAINING PROTEIN 32"/>
    <property type="match status" value="1"/>
</dbReference>
<evidence type="ECO:0000256" key="4">
    <source>
        <dbReference type="ARBA" id="ARBA00012483"/>
    </source>
</evidence>
<keyword evidence="7" id="KW-0067">ATP-binding</keyword>
<evidence type="ECO:0000313" key="12">
    <source>
        <dbReference type="Proteomes" id="UP000295252"/>
    </source>
</evidence>
<dbReference type="InterPro" id="IPR011009">
    <property type="entry name" value="Kinase-like_dom_sf"/>
</dbReference>
<evidence type="ECO:0000259" key="10">
    <source>
        <dbReference type="PROSITE" id="PS51698"/>
    </source>
</evidence>
<proteinExistence type="predicted"/>
<dbReference type="PANTHER" id="PTHR45647">
    <property type="entry name" value="OS02G0152300 PROTEIN"/>
    <property type="match status" value="1"/>
</dbReference>
<evidence type="ECO:0000256" key="7">
    <source>
        <dbReference type="PROSITE-ProRule" id="PRU10141"/>
    </source>
</evidence>
<dbReference type="Proteomes" id="UP000295252">
    <property type="component" value="Chromosome IV"/>
</dbReference>
<dbReference type="Gene3D" id="3.40.50.620">
    <property type="entry name" value="HUPs"/>
    <property type="match status" value="1"/>
</dbReference>
<dbReference type="SUPFAM" id="SSF52402">
    <property type="entry name" value="Adenine nucleotide alpha hydrolases-like"/>
    <property type="match status" value="1"/>
</dbReference>
<dbReference type="InterPro" id="IPR017441">
    <property type="entry name" value="Protein_kinase_ATP_BS"/>
</dbReference>
<reference evidence="12" key="1">
    <citation type="journal article" date="2014" name="Science">
        <title>The coffee genome provides insight into the convergent evolution of caffeine biosynthesis.</title>
        <authorList>
            <person name="Denoeud F."/>
            <person name="Carretero-Paulet L."/>
            <person name="Dereeper A."/>
            <person name="Droc G."/>
            <person name="Guyot R."/>
            <person name="Pietrella M."/>
            <person name="Zheng C."/>
            <person name="Alberti A."/>
            <person name="Anthony F."/>
            <person name="Aprea G."/>
            <person name="Aury J.M."/>
            <person name="Bento P."/>
            <person name="Bernard M."/>
            <person name="Bocs S."/>
            <person name="Campa C."/>
            <person name="Cenci A."/>
            <person name="Combes M.C."/>
            <person name="Crouzillat D."/>
            <person name="Da Silva C."/>
            <person name="Daddiego L."/>
            <person name="De Bellis F."/>
            <person name="Dussert S."/>
            <person name="Garsmeur O."/>
            <person name="Gayraud T."/>
            <person name="Guignon V."/>
            <person name="Jahn K."/>
            <person name="Jamilloux V."/>
            <person name="Joet T."/>
            <person name="Labadie K."/>
            <person name="Lan T."/>
            <person name="Leclercq J."/>
            <person name="Lepelley M."/>
            <person name="Leroy T."/>
            <person name="Li L.T."/>
            <person name="Librado P."/>
            <person name="Lopez L."/>
            <person name="Munoz A."/>
            <person name="Noel B."/>
            <person name="Pallavicini A."/>
            <person name="Perrotta G."/>
            <person name="Poncet V."/>
            <person name="Pot D."/>
            <person name="Priyono X."/>
            <person name="Rigoreau M."/>
            <person name="Rouard M."/>
            <person name="Rozas J."/>
            <person name="Tranchant-Dubreuil C."/>
            <person name="VanBuren R."/>
            <person name="Zhang Q."/>
            <person name="Andrade A.C."/>
            <person name="Argout X."/>
            <person name="Bertrand B."/>
            <person name="de Kochko A."/>
            <person name="Graziosi G."/>
            <person name="Henry R.J."/>
            <person name="Jayarama X."/>
            <person name="Ming R."/>
            <person name="Nagai C."/>
            <person name="Rounsley S."/>
            <person name="Sankoff D."/>
            <person name="Giuliano G."/>
            <person name="Albert V.A."/>
            <person name="Wincker P."/>
            <person name="Lashermes P."/>
        </authorList>
    </citation>
    <scope>NUCLEOTIDE SEQUENCE [LARGE SCALE GENOMIC DNA]</scope>
    <source>
        <strain evidence="12">cv. DH200-94</strain>
    </source>
</reference>
<keyword evidence="7" id="KW-0547">Nucleotide-binding</keyword>
<name>A0A068UAA2_COFCA</name>
<evidence type="ECO:0000256" key="6">
    <source>
        <dbReference type="ARBA" id="ARBA00022786"/>
    </source>
</evidence>
<dbReference type="InterPro" id="IPR001245">
    <property type="entry name" value="Ser-Thr/Tyr_kinase_cat_dom"/>
</dbReference>
<dbReference type="Gene3D" id="1.10.510.10">
    <property type="entry name" value="Transferase(Phosphotransferase) domain 1"/>
    <property type="match status" value="1"/>
</dbReference>
<dbReference type="SMART" id="SM00504">
    <property type="entry name" value="Ubox"/>
    <property type="match status" value="1"/>
</dbReference>
<dbReference type="GO" id="GO:0004672">
    <property type="term" value="F:protein kinase activity"/>
    <property type="evidence" value="ECO:0007669"/>
    <property type="project" value="InterPro"/>
</dbReference>
<keyword evidence="5" id="KW-0808">Transferase</keyword>
<dbReference type="InterPro" id="IPR000719">
    <property type="entry name" value="Prot_kinase_dom"/>
</dbReference>
<keyword evidence="12" id="KW-1185">Reference proteome</keyword>
<evidence type="ECO:0000256" key="8">
    <source>
        <dbReference type="SAM" id="Coils"/>
    </source>
</evidence>
<dbReference type="STRING" id="49390.A0A068UAA2"/>
<dbReference type="SUPFAM" id="SSF57850">
    <property type="entry name" value="RING/U-box"/>
    <property type="match status" value="1"/>
</dbReference>
<comment type="pathway">
    <text evidence="3">Protein modification; protein ubiquitination.</text>
</comment>
<gene>
    <name evidence="11" type="ORF">GSCOC_T00020134001</name>
</gene>
<dbReference type="FunCoup" id="A0A068UAA2">
    <property type="interactions" value="388"/>
</dbReference>
<feature type="coiled-coil region" evidence="8">
    <location>
        <begin position="306"/>
        <end position="347"/>
    </location>
</feature>
<evidence type="ECO:0000313" key="11">
    <source>
        <dbReference type="EMBL" id="CDP05177.1"/>
    </source>
</evidence>
<comment type="catalytic activity">
    <reaction evidence="1">
        <text>S-ubiquitinyl-[E2 ubiquitin-conjugating enzyme]-L-cysteine + [acceptor protein]-L-lysine = [E2 ubiquitin-conjugating enzyme]-L-cysteine + N(6)-ubiquitinyl-[acceptor protein]-L-lysine.</text>
        <dbReference type="EC" id="2.3.2.27"/>
    </reaction>
</comment>
<dbReference type="PROSITE" id="PS51698">
    <property type="entry name" value="U_BOX"/>
    <property type="match status" value="1"/>
</dbReference>
<dbReference type="OrthoDB" id="4062651at2759"/>
<evidence type="ECO:0000256" key="2">
    <source>
        <dbReference type="ARBA" id="ARBA00003861"/>
    </source>
</evidence>
<dbReference type="OMA" id="MENCSTE"/>
<dbReference type="CDD" id="cd01989">
    <property type="entry name" value="USP_STK_Ubox_N"/>
    <property type="match status" value="1"/>
</dbReference>
<dbReference type="Pfam" id="PF07714">
    <property type="entry name" value="PK_Tyr_Ser-Thr"/>
    <property type="match status" value="1"/>
</dbReference>
<dbReference type="CDD" id="cd16655">
    <property type="entry name" value="RING-Ubox_WDSUB1-like"/>
    <property type="match status" value="1"/>
</dbReference>
<evidence type="ECO:0000256" key="1">
    <source>
        <dbReference type="ARBA" id="ARBA00000900"/>
    </source>
</evidence>
<dbReference type="GO" id="GO:0016567">
    <property type="term" value="P:protein ubiquitination"/>
    <property type="evidence" value="ECO:0007669"/>
    <property type="project" value="UniProtKB-UniPathway"/>
</dbReference>
<dbReference type="UniPathway" id="UPA00143"/>
<comment type="function">
    <text evidence="2">Functions as an E3 ubiquitin ligase.</text>
</comment>
<feature type="domain" description="Protein kinase" evidence="9">
    <location>
        <begin position="424"/>
        <end position="679"/>
    </location>
</feature>
<dbReference type="Gramene" id="CDP05177">
    <property type="protein sequence ID" value="CDP05177"/>
    <property type="gene ID" value="GSCOC_T00020134001"/>
</dbReference>
<feature type="binding site" evidence="7">
    <location>
        <position position="451"/>
    </location>
    <ligand>
        <name>ATP</name>
        <dbReference type="ChEBI" id="CHEBI:30616"/>
    </ligand>
</feature>
<dbReference type="GO" id="GO:0005524">
    <property type="term" value="F:ATP binding"/>
    <property type="evidence" value="ECO:0007669"/>
    <property type="project" value="UniProtKB-UniRule"/>
</dbReference>
<dbReference type="InterPro" id="IPR014729">
    <property type="entry name" value="Rossmann-like_a/b/a_fold"/>
</dbReference>
<evidence type="ECO:0000256" key="3">
    <source>
        <dbReference type="ARBA" id="ARBA00004906"/>
    </source>
</evidence>
<dbReference type="PhylomeDB" id="A0A068UAA2"/>
<dbReference type="InterPro" id="IPR051348">
    <property type="entry name" value="U-box_ubiquitin_ligases"/>
</dbReference>
<dbReference type="EC" id="2.3.2.27" evidence="4"/>
<dbReference type="Gene3D" id="3.30.40.10">
    <property type="entry name" value="Zinc/RING finger domain, C3HC4 (zinc finger)"/>
    <property type="match status" value="1"/>
</dbReference>
<evidence type="ECO:0000259" key="9">
    <source>
        <dbReference type="PROSITE" id="PS50011"/>
    </source>
</evidence>
<accession>A0A068UAA2</accession>
<dbReference type="SUPFAM" id="SSF56112">
    <property type="entry name" value="Protein kinase-like (PK-like)"/>
    <property type="match status" value="1"/>
</dbReference>
<sequence length="776" mass="87831">MGEGEIRTEGVCDVDDTIFVAVGENVEEGKSLLSWALKSFAGRNICILHVHQPTHSPSLMNERLSEAVEKFQEIEHQKMHSILNQYLQLVEQVGIRPGKIWIEMSNIEQGILHIISHHGVKWLVMGAAAEKYYSENLSELKSNKAIFVCHHAPVPCQIWFSCKGCLIRTRSDEIGSHLAGVVPLSSKTNKVTSFLQHHKEDADKDVKITVSEFEENMVHGQNLTHSMTGDGSSLYLPHSMTGDGSSLYLPSSSQDSPFSSSVDFLGDKLERQTEELVRGRRGDRDMLETYTAEASETFYLKEINSRSYMEDLLKKQRQELEKMKNKHNQIVKELQLVQNQKLSLERKFMENCSTEEELEEKIIQAVKLLISFKGKRDLLWKEQERALRESHKFQKMVKEDVCAMHVSHSFDISFSEIIEATRTFDPSMKIGEGRFGSVYKGIIHHVKVAIKMLPSCGSQSDSDFEHKAEILSRVRHPNLVTLLCACTESRSLIYEYLENGSLEDHLAGHLKSRSLPWQLRLRIASEICSALIFLHAHKSSIVHGNLKLSNILLDANFVSKISDLGIKNFQNGENPCGKNDLEASIYLEPEYVDGRHVTESDVYSFGIILLQLLTARPASSIIRDMRCAMEVGNVSTVLDHSAGDWPLEQVELLAFLALRCCEEKRLNQPDLVAEVWPVIEPMRDLCTLSCLGSTSSRLDLTAQQRIPSNFVCPIFQEVMKDPHIAADGFTYEGDAIKGWLNSGHKTSPMTNLQLDHCDLLPNYALYYAIQEWQQRS</sequence>
<organism evidence="11 12">
    <name type="scientific">Coffea canephora</name>
    <name type="common">Robusta coffee</name>
    <dbReference type="NCBI Taxonomy" id="49390"/>
    <lineage>
        <taxon>Eukaryota</taxon>
        <taxon>Viridiplantae</taxon>
        <taxon>Streptophyta</taxon>
        <taxon>Embryophyta</taxon>
        <taxon>Tracheophyta</taxon>
        <taxon>Spermatophyta</taxon>
        <taxon>Magnoliopsida</taxon>
        <taxon>eudicotyledons</taxon>
        <taxon>Gunneridae</taxon>
        <taxon>Pentapetalae</taxon>
        <taxon>asterids</taxon>
        <taxon>lamiids</taxon>
        <taxon>Gentianales</taxon>
        <taxon>Rubiaceae</taxon>
        <taxon>Ixoroideae</taxon>
        <taxon>Gardenieae complex</taxon>
        <taxon>Bertiereae - Coffeeae clade</taxon>
        <taxon>Coffeeae</taxon>
        <taxon>Coffea</taxon>
    </lineage>
</organism>
<dbReference type="EMBL" id="HG739099">
    <property type="protein sequence ID" value="CDP05177.1"/>
    <property type="molecule type" value="Genomic_DNA"/>
</dbReference>
<dbReference type="InterPro" id="IPR013083">
    <property type="entry name" value="Znf_RING/FYVE/PHD"/>
</dbReference>
<keyword evidence="6" id="KW-0833">Ubl conjugation pathway</keyword>
<evidence type="ECO:0000256" key="5">
    <source>
        <dbReference type="ARBA" id="ARBA00022679"/>
    </source>
</evidence>
<dbReference type="PROSITE" id="PS50011">
    <property type="entry name" value="PROTEIN_KINASE_DOM"/>
    <property type="match status" value="1"/>
</dbReference>
<feature type="domain" description="U-box" evidence="10">
    <location>
        <begin position="705"/>
        <end position="776"/>
    </location>
</feature>
<dbReference type="InParanoid" id="A0A068UAA2"/>
<dbReference type="InterPro" id="IPR003613">
    <property type="entry name" value="Ubox_domain"/>
</dbReference>
<dbReference type="PROSITE" id="PS00107">
    <property type="entry name" value="PROTEIN_KINASE_ATP"/>
    <property type="match status" value="1"/>
</dbReference>
<dbReference type="GO" id="GO:0061630">
    <property type="term" value="F:ubiquitin protein ligase activity"/>
    <property type="evidence" value="ECO:0007669"/>
    <property type="project" value="UniProtKB-EC"/>
</dbReference>
<dbReference type="Pfam" id="PF04564">
    <property type="entry name" value="U-box"/>
    <property type="match status" value="1"/>
</dbReference>
<keyword evidence="8" id="KW-0175">Coiled coil</keyword>